<dbReference type="Proteomes" id="UP000829291">
    <property type="component" value="Chromosome 1"/>
</dbReference>
<dbReference type="OrthoDB" id="5987191at2759"/>
<dbReference type="FunFam" id="2.10.90.10:FF:000001">
    <property type="entry name" value="Bone morphogenetic protein 4"/>
    <property type="match status" value="1"/>
</dbReference>
<keyword evidence="4" id="KW-0732">Signal</keyword>
<feature type="domain" description="TGF-beta family profile" evidence="9">
    <location>
        <begin position="213"/>
        <end position="360"/>
    </location>
</feature>
<comment type="similarity">
    <text evidence="2 8">Belongs to the TGF-beta family.</text>
</comment>
<proteinExistence type="inferred from homology"/>
<dbReference type="InterPro" id="IPR029034">
    <property type="entry name" value="Cystine-knot_cytokine"/>
</dbReference>
<gene>
    <name evidence="11" type="primary">LOC107219390</name>
</gene>
<evidence type="ECO:0000313" key="11">
    <source>
        <dbReference type="RefSeq" id="XP_015513076.1"/>
    </source>
</evidence>
<organism evidence="11">
    <name type="scientific">Neodiprion lecontei</name>
    <name type="common">Redheaded pine sawfly</name>
    <dbReference type="NCBI Taxonomy" id="441921"/>
    <lineage>
        <taxon>Eukaryota</taxon>
        <taxon>Metazoa</taxon>
        <taxon>Ecdysozoa</taxon>
        <taxon>Arthropoda</taxon>
        <taxon>Hexapoda</taxon>
        <taxon>Insecta</taxon>
        <taxon>Pterygota</taxon>
        <taxon>Neoptera</taxon>
        <taxon>Endopterygota</taxon>
        <taxon>Hymenoptera</taxon>
        <taxon>Tenthredinoidea</taxon>
        <taxon>Diprionidae</taxon>
        <taxon>Diprioninae</taxon>
        <taxon>Neodiprion</taxon>
    </lineage>
</organism>
<dbReference type="PROSITE" id="PS00250">
    <property type="entry name" value="TGF_BETA_1"/>
    <property type="match status" value="1"/>
</dbReference>
<evidence type="ECO:0000256" key="1">
    <source>
        <dbReference type="ARBA" id="ARBA00004613"/>
    </source>
</evidence>
<dbReference type="InterPro" id="IPR001839">
    <property type="entry name" value="TGF-b_C"/>
</dbReference>
<evidence type="ECO:0000259" key="9">
    <source>
        <dbReference type="PROSITE" id="PS51362"/>
    </source>
</evidence>
<keyword evidence="6" id="KW-1015">Disulfide bond</keyword>
<keyword evidence="5 8" id="KW-0339">Growth factor</keyword>
<evidence type="ECO:0000256" key="5">
    <source>
        <dbReference type="ARBA" id="ARBA00023030"/>
    </source>
</evidence>
<evidence type="ECO:0000256" key="6">
    <source>
        <dbReference type="ARBA" id="ARBA00023157"/>
    </source>
</evidence>
<evidence type="ECO:0000313" key="10">
    <source>
        <dbReference type="Proteomes" id="UP000829291"/>
    </source>
</evidence>
<evidence type="ECO:0000256" key="8">
    <source>
        <dbReference type="RuleBase" id="RU000354"/>
    </source>
</evidence>
<dbReference type="GO" id="GO:0008083">
    <property type="term" value="F:growth factor activity"/>
    <property type="evidence" value="ECO:0007669"/>
    <property type="project" value="UniProtKB-KW"/>
</dbReference>
<evidence type="ECO:0000256" key="3">
    <source>
        <dbReference type="ARBA" id="ARBA00022525"/>
    </source>
</evidence>
<accession>A0A6J0BF98</accession>
<keyword evidence="3" id="KW-0964">Secreted</keyword>
<comment type="subcellular location">
    <subcellularLocation>
        <location evidence="1">Secreted</location>
    </subcellularLocation>
</comment>
<dbReference type="GO" id="GO:0005615">
    <property type="term" value="C:extracellular space"/>
    <property type="evidence" value="ECO:0007669"/>
    <property type="project" value="TreeGrafter"/>
</dbReference>
<name>A0A6J0BF98_NEOLC</name>
<dbReference type="AlphaFoldDB" id="A0A6J0BF98"/>
<sequence length="360" mass="40855">MWTSAQYWPMLFLALFAMCYLWRTGAPFSWLSTRVLARASFEVDLTLPSSELRVSQRFVNKTARAKHTVRGPAKIYHRQPISRYMLRLYHRRPDADIVRALQPAHISWPLSNDGGRVLEFSVPITQPGEVLEAAELMGAAGMILRVHSADGLPWKDQVHRPRRDDAWRGFNVTDAVLGRIGDVLRLRVRGRVDGWHRGEGPILLLSYSKPKNRRPRSTVDEEQGDVTTTWKNDAARRRRRNACRKRSLYVDFSTISYDEWVVAPKGYDAYQCVGKCFYPLGDHLSPTKHAIVQTLVYAAFQAADEAKANVNSNNNNKPVGRACCVPTRLSATSLLYMDATGTLTYQYGYEDMVVAECGCR</sequence>
<dbReference type="InParanoid" id="A0A6J0BF98"/>
<dbReference type="SUPFAM" id="SSF57501">
    <property type="entry name" value="Cystine-knot cytokines"/>
    <property type="match status" value="1"/>
</dbReference>
<dbReference type="RefSeq" id="XP_015513076.1">
    <property type="nucleotide sequence ID" value="XM_015657590.2"/>
</dbReference>
<dbReference type="PROSITE" id="PS51362">
    <property type="entry name" value="TGF_BETA_2"/>
    <property type="match status" value="1"/>
</dbReference>
<evidence type="ECO:0000256" key="4">
    <source>
        <dbReference type="ARBA" id="ARBA00022729"/>
    </source>
</evidence>
<dbReference type="SMART" id="SM00204">
    <property type="entry name" value="TGFB"/>
    <property type="match status" value="1"/>
</dbReference>
<dbReference type="PANTHER" id="PTHR11848:SF307">
    <property type="entry name" value="BONE MORPHOGENETIC PROTEIN 10"/>
    <property type="match status" value="1"/>
</dbReference>
<dbReference type="Pfam" id="PF00019">
    <property type="entry name" value="TGF_beta"/>
    <property type="match status" value="1"/>
</dbReference>
<reference evidence="11" key="1">
    <citation type="submission" date="2025-08" db="UniProtKB">
        <authorList>
            <consortium name="RefSeq"/>
        </authorList>
    </citation>
    <scope>IDENTIFICATION</scope>
    <source>
        <tissue evidence="11">Thorax and Abdomen</tissue>
    </source>
</reference>
<evidence type="ECO:0000256" key="2">
    <source>
        <dbReference type="ARBA" id="ARBA00006656"/>
    </source>
</evidence>
<keyword evidence="7" id="KW-0325">Glycoprotein</keyword>
<evidence type="ECO:0000256" key="7">
    <source>
        <dbReference type="ARBA" id="ARBA00023180"/>
    </source>
</evidence>
<dbReference type="GO" id="GO:0005125">
    <property type="term" value="F:cytokine activity"/>
    <property type="evidence" value="ECO:0007669"/>
    <property type="project" value="TreeGrafter"/>
</dbReference>
<dbReference type="PANTHER" id="PTHR11848">
    <property type="entry name" value="TGF-BETA FAMILY"/>
    <property type="match status" value="1"/>
</dbReference>
<dbReference type="InterPro" id="IPR017948">
    <property type="entry name" value="TGFb_CS"/>
</dbReference>
<dbReference type="Gene3D" id="2.10.90.10">
    <property type="entry name" value="Cystine-knot cytokines"/>
    <property type="match status" value="1"/>
</dbReference>
<keyword evidence="10" id="KW-1185">Reference proteome</keyword>
<protein>
    <submittedName>
        <fullName evidence="11">Uncharacterized protein LOC107219390</fullName>
    </submittedName>
</protein>
<dbReference type="GeneID" id="107219390"/>
<dbReference type="InterPro" id="IPR015615">
    <property type="entry name" value="TGF-beta-rel"/>
</dbReference>
<dbReference type="KEGG" id="nlo:107219390"/>